<gene>
    <name evidence="2" type="ORF">CN398_00775</name>
</gene>
<evidence type="ECO:0000313" key="2">
    <source>
        <dbReference type="EMBL" id="PFB10373.1"/>
    </source>
</evidence>
<accession>A0A9X6VG04</accession>
<evidence type="ECO:0000256" key="1">
    <source>
        <dbReference type="SAM" id="MobiDB-lite"/>
    </source>
</evidence>
<feature type="region of interest" description="Disordered" evidence="1">
    <location>
        <begin position="195"/>
        <end position="222"/>
    </location>
</feature>
<dbReference type="Proteomes" id="UP000220397">
    <property type="component" value="Unassembled WGS sequence"/>
</dbReference>
<protein>
    <submittedName>
        <fullName evidence="2">Uncharacterized protein</fullName>
    </submittedName>
</protein>
<sequence>MAATQPNPYALVLGEGAIIANFGIKDKEVPLGALRGGGAFTYEPEFKAVEYNGSKGDTKGFKRIVSSKTQLKTGGMLEFFDPAKVKLAFPGAEVEKRKKGEKEYDVITSHERVNMDSYLENIAFVGETADGRDVIIIVENALNDSSIEAAFEGGDEMAPEATFTGHRDPCNINKAPFEIWIEGGGKEFVCEIPEKPETSGVDETGAQKTRAMTTKDIKKIEE</sequence>
<proteinExistence type="predicted"/>
<dbReference type="AlphaFoldDB" id="A0A9X6VG04"/>
<dbReference type="RefSeq" id="WP_097807801.1">
    <property type="nucleotide sequence ID" value="NZ_NTRM01000027.1"/>
</dbReference>
<feature type="compositionally biased region" description="Basic and acidic residues" evidence="1">
    <location>
        <begin position="213"/>
        <end position="222"/>
    </location>
</feature>
<comment type="caution">
    <text evidence="2">The sequence shown here is derived from an EMBL/GenBank/DDBJ whole genome shotgun (WGS) entry which is preliminary data.</text>
</comment>
<evidence type="ECO:0000313" key="3">
    <source>
        <dbReference type="Proteomes" id="UP000220397"/>
    </source>
</evidence>
<reference evidence="2 3" key="1">
    <citation type="submission" date="2017-09" db="EMBL/GenBank/DDBJ databases">
        <title>Large-scale bioinformatics analysis of Bacillus genomes uncovers conserved roles of natural products in bacterial physiology.</title>
        <authorList>
            <consortium name="Agbiome Team Llc"/>
            <person name="Bleich R.M."/>
            <person name="Kirk G.J."/>
            <person name="Santa Maria K.C."/>
            <person name="Allen S.E."/>
            <person name="Farag S."/>
            <person name="Shank E.A."/>
            <person name="Bowers A."/>
        </authorList>
    </citation>
    <scope>NUCLEOTIDE SEQUENCE [LARGE SCALE GENOMIC DNA]</scope>
    <source>
        <strain evidence="2 3">AFS015413</strain>
    </source>
</reference>
<dbReference type="EMBL" id="NTUS01000005">
    <property type="protein sequence ID" value="PFB10373.1"/>
    <property type="molecule type" value="Genomic_DNA"/>
</dbReference>
<name>A0A9X6VG04_BACTU</name>
<organism evidence="2 3">
    <name type="scientific">Bacillus thuringiensis</name>
    <dbReference type="NCBI Taxonomy" id="1428"/>
    <lineage>
        <taxon>Bacteria</taxon>
        <taxon>Bacillati</taxon>
        <taxon>Bacillota</taxon>
        <taxon>Bacilli</taxon>
        <taxon>Bacillales</taxon>
        <taxon>Bacillaceae</taxon>
        <taxon>Bacillus</taxon>
        <taxon>Bacillus cereus group</taxon>
    </lineage>
</organism>